<dbReference type="EMBL" id="LUCH01001708">
    <property type="protein sequence ID" value="KAF5402608.1"/>
    <property type="molecule type" value="Genomic_DNA"/>
</dbReference>
<dbReference type="OrthoDB" id="6241182at2759"/>
<accession>A0A8J4WHP1</accession>
<keyword evidence="2" id="KW-0732">Signal</keyword>
<reference evidence="3" key="1">
    <citation type="submission" date="2019-05" db="EMBL/GenBank/DDBJ databases">
        <title>Annotation for the trematode Paragonimus heterotremus.</title>
        <authorList>
            <person name="Choi Y.-J."/>
        </authorList>
    </citation>
    <scope>NUCLEOTIDE SEQUENCE</scope>
    <source>
        <strain evidence="3">LC</strain>
    </source>
</reference>
<evidence type="ECO:0000256" key="1">
    <source>
        <dbReference type="SAM" id="Phobius"/>
    </source>
</evidence>
<evidence type="ECO:0000313" key="3">
    <source>
        <dbReference type="EMBL" id="KAF5402608.1"/>
    </source>
</evidence>
<feature type="transmembrane region" description="Helical" evidence="1">
    <location>
        <begin position="477"/>
        <end position="497"/>
    </location>
</feature>
<dbReference type="Proteomes" id="UP000748531">
    <property type="component" value="Unassembled WGS sequence"/>
</dbReference>
<name>A0A8J4WHP1_9TREM</name>
<feature type="chain" id="PRO_5035175734" evidence="2">
    <location>
        <begin position="21"/>
        <end position="524"/>
    </location>
</feature>
<dbReference type="AlphaFoldDB" id="A0A8J4WHP1"/>
<keyword evidence="1" id="KW-0812">Transmembrane</keyword>
<organism evidence="3 4">
    <name type="scientific">Paragonimus heterotremus</name>
    <dbReference type="NCBI Taxonomy" id="100268"/>
    <lineage>
        <taxon>Eukaryota</taxon>
        <taxon>Metazoa</taxon>
        <taxon>Spiralia</taxon>
        <taxon>Lophotrochozoa</taxon>
        <taxon>Platyhelminthes</taxon>
        <taxon>Trematoda</taxon>
        <taxon>Digenea</taxon>
        <taxon>Plagiorchiida</taxon>
        <taxon>Troglotremata</taxon>
        <taxon>Troglotrematidae</taxon>
        <taxon>Paragonimus</taxon>
    </lineage>
</organism>
<evidence type="ECO:0000313" key="4">
    <source>
        <dbReference type="Proteomes" id="UP000748531"/>
    </source>
</evidence>
<keyword evidence="1" id="KW-0472">Membrane</keyword>
<proteinExistence type="predicted"/>
<protein>
    <submittedName>
        <fullName evidence="3">Uncharacterized protein</fullName>
    </submittedName>
</protein>
<comment type="caution">
    <text evidence="3">The sequence shown here is derived from an EMBL/GenBank/DDBJ whole genome shotgun (WGS) entry which is preliminary data.</text>
</comment>
<evidence type="ECO:0000256" key="2">
    <source>
        <dbReference type="SAM" id="SignalP"/>
    </source>
</evidence>
<gene>
    <name evidence="3" type="ORF">PHET_04160</name>
</gene>
<feature type="signal peptide" evidence="2">
    <location>
        <begin position="1"/>
        <end position="20"/>
    </location>
</feature>
<sequence length="524" mass="58806">MIIFRLLLLLFIWDVEQSFGNEIIPTSQSVLTPGIAVRELQNAFDNNRETQTLLHSDTHQKVSILISFSVEYQIESVEIISDVPSELHQTVYVGFAQVASNPDLLSLPYECLPNKTSTVCRPFCAESSHGTREGVAGTTVVWTLERTGEKGWSRIYDVILRGRPLEDLLVIQDKVADITLLKPYSVESSGERESCEKPVWKLTDTSTADANMEPVSQTNQNVTIYFGRTYAVTKVVLIVTKQNDGSFETESPVLHFGGLKPFEKMLNLGSDCSLHDQTLGLRVCLTPELSNYPFSNLTLNVKGLVRLHVFGMPFYYPRLALVTSTKTADPEANKEIQFKCVAISCGPNLFTHLESLVHRLPADSCTRHGRIVNCANMQLVRLHQTTPEIEDGPAPDTVLVTDGHVVPEVEKIMTGLKVQESSVSDLIVNIPRTHHYYGQYKCRCQADDEISSILESPKTELPATEFDQGAFSIFSNFLTVLQLALYINFCWLTFFLVNGQRFPNSWVHMILCTFNKFSCIHQNS</sequence>
<keyword evidence="1" id="KW-1133">Transmembrane helix</keyword>
<keyword evidence="4" id="KW-1185">Reference proteome</keyword>